<evidence type="ECO:0008006" key="5">
    <source>
        <dbReference type="Google" id="ProtNLM"/>
    </source>
</evidence>
<evidence type="ECO:0000313" key="3">
    <source>
        <dbReference type="EMBL" id="KAH7542534.1"/>
    </source>
</evidence>
<dbReference type="InterPro" id="IPR044660">
    <property type="entry name" value="IBH1-like"/>
</dbReference>
<dbReference type="Proteomes" id="UP000813462">
    <property type="component" value="Unassembled WGS sequence"/>
</dbReference>
<dbReference type="PANTHER" id="PTHR33124">
    <property type="entry name" value="TRANSCRIPTION FACTOR IBH1-LIKE 1"/>
    <property type="match status" value="1"/>
</dbReference>
<dbReference type="GO" id="GO:0006355">
    <property type="term" value="P:regulation of DNA-templated transcription"/>
    <property type="evidence" value="ECO:0007669"/>
    <property type="project" value="InterPro"/>
</dbReference>
<organism evidence="3 4">
    <name type="scientific">Ziziphus jujuba var. spinosa</name>
    <dbReference type="NCBI Taxonomy" id="714518"/>
    <lineage>
        <taxon>Eukaryota</taxon>
        <taxon>Viridiplantae</taxon>
        <taxon>Streptophyta</taxon>
        <taxon>Embryophyta</taxon>
        <taxon>Tracheophyta</taxon>
        <taxon>Spermatophyta</taxon>
        <taxon>Magnoliopsida</taxon>
        <taxon>eudicotyledons</taxon>
        <taxon>Gunneridae</taxon>
        <taxon>Pentapetalae</taxon>
        <taxon>rosids</taxon>
        <taxon>fabids</taxon>
        <taxon>Rosales</taxon>
        <taxon>Rhamnaceae</taxon>
        <taxon>Paliureae</taxon>
        <taxon>Ziziphus</taxon>
    </lineage>
</organism>
<sequence>MCLKMLTTLSVTLRFTYTEIFGKWSIGDLAFGINYFIRREVSHSSIAAQKDPPTFWSAGFRTKKKELDEKEVGNLEAMEIRKLVPDREAMEIYKLLDETAHYIKCLTIQVKVMTRIADFYSPN</sequence>
<comment type="caution">
    <text evidence="3">The sequence shown here is derived from an EMBL/GenBank/DDBJ whole genome shotgun (WGS) entry which is preliminary data.</text>
</comment>
<keyword evidence="1" id="KW-0805">Transcription regulation</keyword>
<evidence type="ECO:0000313" key="4">
    <source>
        <dbReference type="Proteomes" id="UP000813462"/>
    </source>
</evidence>
<reference evidence="3" key="1">
    <citation type="journal article" date="2021" name="Front. Plant Sci.">
        <title>Chromosome-Scale Genome Assembly for Chinese Sour Jujube and Insights Into Its Genome Evolution and Domestication Signature.</title>
        <authorList>
            <person name="Shen L.-Y."/>
            <person name="Luo H."/>
            <person name="Wang X.-L."/>
            <person name="Wang X.-M."/>
            <person name="Qiu X.-J."/>
            <person name="Liu H."/>
            <person name="Zhou S.-S."/>
            <person name="Jia K.-H."/>
            <person name="Nie S."/>
            <person name="Bao Y.-T."/>
            <person name="Zhang R.-G."/>
            <person name="Yun Q.-Z."/>
            <person name="Chai Y.-H."/>
            <person name="Lu J.-Y."/>
            <person name="Li Y."/>
            <person name="Zhao S.-W."/>
            <person name="Mao J.-F."/>
            <person name="Jia S.-G."/>
            <person name="Mao Y.-M."/>
        </authorList>
    </citation>
    <scope>NUCLEOTIDE SEQUENCE</scope>
    <source>
        <strain evidence="3">AT0</strain>
        <tissue evidence="3">Leaf</tissue>
    </source>
</reference>
<dbReference type="PANTHER" id="PTHR33124:SF40">
    <property type="entry name" value="TRANSCRIPTION FACTOR IBH1"/>
    <property type="match status" value="1"/>
</dbReference>
<accession>A0A978VUN9</accession>
<protein>
    <recommendedName>
        <fullName evidence="5">Transcription factor IBH1-like</fullName>
    </recommendedName>
</protein>
<gene>
    <name evidence="3" type="ORF">FEM48_Zijuj02G0084400</name>
</gene>
<dbReference type="EMBL" id="JAEACU010000002">
    <property type="protein sequence ID" value="KAH7542534.1"/>
    <property type="molecule type" value="Genomic_DNA"/>
</dbReference>
<dbReference type="AlphaFoldDB" id="A0A978VUN9"/>
<keyword evidence="2" id="KW-0804">Transcription</keyword>
<evidence type="ECO:0000256" key="1">
    <source>
        <dbReference type="ARBA" id="ARBA00023015"/>
    </source>
</evidence>
<name>A0A978VUN9_ZIZJJ</name>
<evidence type="ECO:0000256" key="2">
    <source>
        <dbReference type="ARBA" id="ARBA00023163"/>
    </source>
</evidence>
<proteinExistence type="predicted"/>